<comment type="caution">
    <text evidence="9">The sequence shown here is derived from an EMBL/GenBank/DDBJ whole genome shotgun (WGS) entry which is preliminary data.</text>
</comment>
<dbReference type="InterPro" id="IPR008007">
    <property type="entry name" value="Peptidase_M42"/>
</dbReference>
<evidence type="ECO:0000256" key="7">
    <source>
        <dbReference type="PIRSR" id="PIRSR001123-1"/>
    </source>
</evidence>
<feature type="active site" description="Proton acceptor" evidence="7">
    <location>
        <position position="195"/>
    </location>
</feature>
<comment type="cofactor">
    <cofactor evidence="8">
        <name>a divalent metal cation</name>
        <dbReference type="ChEBI" id="CHEBI:60240"/>
    </cofactor>
    <text evidence="8">Binds 2 divalent metal cations per subunit.</text>
</comment>
<feature type="binding site" evidence="8">
    <location>
        <position position="196"/>
    </location>
    <ligand>
        <name>Zn(2+)</name>
        <dbReference type="ChEBI" id="CHEBI:29105"/>
        <label>2</label>
    </ligand>
</feature>
<accession>A0A0S8GHE1</accession>
<dbReference type="InterPro" id="IPR023367">
    <property type="entry name" value="Peptidase_M42_dom2"/>
</dbReference>
<keyword evidence="5" id="KW-0378">Hydrolase</keyword>
<keyword evidence="4 8" id="KW-0479">Metal-binding</keyword>
<organism evidence="9 10">
    <name type="scientific">candidate division WOR_3 bacterium SM23_60</name>
    <dbReference type="NCBI Taxonomy" id="1703780"/>
    <lineage>
        <taxon>Bacteria</taxon>
        <taxon>Bacteria division WOR-3</taxon>
    </lineage>
</organism>
<evidence type="ECO:0000256" key="4">
    <source>
        <dbReference type="ARBA" id="ARBA00022723"/>
    </source>
</evidence>
<feature type="binding site" evidence="8">
    <location>
        <position position="62"/>
    </location>
    <ligand>
        <name>Zn(2+)</name>
        <dbReference type="ChEBI" id="CHEBI:29105"/>
        <label>1</label>
    </ligand>
</feature>
<proteinExistence type="inferred from homology"/>
<dbReference type="GO" id="GO:0046872">
    <property type="term" value="F:metal ion binding"/>
    <property type="evidence" value="ECO:0007669"/>
    <property type="project" value="UniProtKB-UniRule"/>
</dbReference>
<evidence type="ECO:0000313" key="10">
    <source>
        <dbReference type="Proteomes" id="UP000051096"/>
    </source>
</evidence>
<sequence>MELAKRLCDTFGPAGREGAVRELIRAEIKDYCKDTTVDRLGNLIAHIPAKRKNAEKIMLCAHMDEIGLIVTHVDKKGFLRFTNIGGIFKERILYERVIFENGVIGVIGVETKPETPERPRMDNMYIDIGAKNRNEAAAMVKIGDIAAFCEHAVVLKKRLLAKALDDRIGCYCLIETIKKLKSHKDDLYFVFTVQEEVGLRGARTGAYAIAPMYAIAIDVTDTGDTPEASKMAVSIGNGVAIKVKDSGFISNPVVKEQLVRYAREAEIPYQLEILEHGTTDAAIIQVVKQGILSGVLSIPTRYIHSTSELCDWADVDATVQLLLQVCKRGLSPS</sequence>
<dbReference type="EMBL" id="LJUO01000050">
    <property type="protein sequence ID" value="KPK71874.1"/>
    <property type="molecule type" value="Genomic_DNA"/>
</dbReference>
<dbReference type="GO" id="GO:0006508">
    <property type="term" value="P:proteolysis"/>
    <property type="evidence" value="ECO:0007669"/>
    <property type="project" value="UniProtKB-KW"/>
</dbReference>
<name>A0A0S8GHE1_UNCW3</name>
<keyword evidence="3" id="KW-0645">Protease</keyword>
<comment type="similarity">
    <text evidence="1 6">Belongs to the peptidase M42 family.</text>
</comment>
<dbReference type="Proteomes" id="UP000051096">
    <property type="component" value="Unassembled WGS sequence"/>
</dbReference>
<evidence type="ECO:0000256" key="3">
    <source>
        <dbReference type="ARBA" id="ARBA00022670"/>
    </source>
</evidence>
<evidence type="ECO:0000256" key="1">
    <source>
        <dbReference type="ARBA" id="ARBA00006272"/>
    </source>
</evidence>
<feature type="binding site" evidence="8">
    <location>
        <position position="304"/>
    </location>
    <ligand>
        <name>Zn(2+)</name>
        <dbReference type="ChEBI" id="CHEBI:29105"/>
        <label>2</label>
    </ligand>
</feature>
<feature type="binding site" evidence="8">
    <location>
        <position position="165"/>
    </location>
    <ligand>
        <name>Zn(2+)</name>
        <dbReference type="ChEBI" id="CHEBI:29105"/>
        <label>2</label>
    </ligand>
</feature>
<dbReference type="AlphaFoldDB" id="A0A0S8GHE1"/>
<keyword evidence="2 9" id="KW-0031">Aminopeptidase</keyword>
<evidence type="ECO:0000256" key="8">
    <source>
        <dbReference type="PIRSR" id="PIRSR001123-2"/>
    </source>
</evidence>
<reference evidence="9 10" key="1">
    <citation type="journal article" date="2015" name="Microbiome">
        <title>Genomic resolution of linkages in carbon, nitrogen, and sulfur cycling among widespread estuary sediment bacteria.</title>
        <authorList>
            <person name="Baker B.J."/>
            <person name="Lazar C.S."/>
            <person name="Teske A.P."/>
            <person name="Dick G.J."/>
        </authorList>
    </citation>
    <scope>NUCLEOTIDE SEQUENCE [LARGE SCALE GENOMIC DNA]</scope>
    <source>
        <strain evidence="9">SM23_60</strain>
    </source>
</reference>
<dbReference type="Gene3D" id="2.40.30.40">
    <property type="entry name" value="Peptidase M42, domain 2"/>
    <property type="match status" value="1"/>
</dbReference>
<evidence type="ECO:0000256" key="2">
    <source>
        <dbReference type="ARBA" id="ARBA00022438"/>
    </source>
</evidence>
<dbReference type="PANTHER" id="PTHR32481">
    <property type="entry name" value="AMINOPEPTIDASE"/>
    <property type="match status" value="1"/>
</dbReference>
<dbReference type="Gene3D" id="3.40.630.10">
    <property type="entry name" value="Zn peptidases"/>
    <property type="match status" value="1"/>
</dbReference>
<gene>
    <name evidence="9" type="ORF">AMJ87_06385</name>
</gene>
<dbReference type="PATRIC" id="fig|1703780.3.peg.2814"/>
<evidence type="ECO:0000256" key="6">
    <source>
        <dbReference type="PIRNR" id="PIRNR001123"/>
    </source>
</evidence>
<dbReference type="SUPFAM" id="SSF53187">
    <property type="entry name" value="Zn-dependent exopeptidases"/>
    <property type="match status" value="1"/>
</dbReference>
<dbReference type="GO" id="GO:0004177">
    <property type="term" value="F:aminopeptidase activity"/>
    <property type="evidence" value="ECO:0007669"/>
    <property type="project" value="UniProtKB-UniRule"/>
</dbReference>
<dbReference type="SUPFAM" id="SSF101821">
    <property type="entry name" value="Aminopeptidase/glucanase lid domain"/>
    <property type="match status" value="1"/>
</dbReference>
<evidence type="ECO:0000313" key="9">
    <source>
        <dbReference type="EMBL" id="KPK71874.1"/>
    </source>
</evidence>
<protein>
    <submittedName>
        <fullName evidence="9">Aminopeptidase</fullName>
    </submittedName>
</protein>
<evidence type="ECO:0000256" key="5">
    <source>
        <dbReference type="ARBA" id="ARBA00022801"/>
    </source>
</evidence>
<dbReference type="PANTHER" id="PTHR32481:SF9">
    <property type="entry name" value="ENDOGLUCANASE"/>
    <property type="match status" value="1"/>
</dbReference>
<dbReference type="PIRSF" id="PIRSF001123">
    <property type="entry name" value="PepA_GA"/>
    <property type="match status" value="1"/>
</dbReference>
<feature type="binding site" evidence="8">
    <location>
        <position position="165"/>
    </location>
    <ligand>
        <name>Zn(2+)</name>
        <dbReference type="ChEBI" id="CHEBI:29105"/>
        <label>1</label>
    </ligand>
</feature>
<dbReference type="InterPro" id="IPR051464">
    <property type="entry name" value="Peptidase_M42_aminopept"/>
</dbReference>
<dbReference type="Pfam" id="PF05343">
    <property type="entry name" value="Peptidase_M42"/>
    <property type="match status" value="1"/>
</dbReference>
<feature type="binding site" evidence="8">
    <location>
        <position position="218"/>
    </location>
    <ligand>
        <name>Zn(2+)</name>
        <dbReference type="ChEBI" id="CHEBI:29105"/>
        <label>1</label>
    </ligand>
</feature>